<evidence type="ECO:0000313" key="7">
    <source>
        <dbReference type="EMBL" id="KAJ9185368.1"/>
    </source>
</evidence>
<dbReference type="InterPro" id="IPR026992">
    <property type="entry name" value="DIOX_N"/>
</dbReference>
<dbReference type="PANTHER" id="PTHR47991">
    <property type="entry name" value="OXOGLUTARATE/IRON-DEPENDENT DIOXYGENASE"/>
    <property type="match status" value="1"/>
</dbReference>
<keyword evidence="3" id="KW-0847">Vitamin C</keyword>
<dbReference type="Proteomes" id="UP001174677">
    <property type="component" value="Chromosome 3"/>
</dbReference>
<evidence type="ECO:0000256" key="5">
    <source>
        <dbReference type="RuleBase" id="RU003682"/>
    </source>
</evidence>
<dbReference type="PRINTS" id="PR00682">
    <property type="entry name" value="IPNSYNTHASE"/>
</dbReference>
<feature type="domain" description="Fe2OG dioxygenase" evidence="6">
    <location>
        <begin position="211"/>
        <end position="312"/>
    </location>
</feature>
<accession>A0ABQ9N0R3</accession>
<comment type="similarity">
    <text evidence="1 5">Belongs to the iron/ascorbate-dependent oxidoreductase family.</text>
</comment>
<dbReference type="SUPFAM" id="SSF51197">
    <property type="entry name" value="Clavaminate synthase-like"/>
    <property type="match status" value="1"/>
</dbReference>
<dbReference type="EMBL" id="JARPOI010000003">
    <property type="protein sequence ID" value="KAJ9185368.1"/>
    <property type="molecule type" value="Genomic_DNA"/>
</dbReference>
<dbReference type="PROSITE" id="PS51471">
    <property type="entry name" value="FE2OG_OXY"/>
    <property type="match status" value="1"/>
</dbReference>
<comment type="caution">
    <text evidence="7">The sequence shown here is derived from an EMBL/GenBank/DDBJ whole genome shotgun (WGS) entry which is preliminary data.</text>
</comment>
<dbReference type="InterPro" id="IPR044861">
    <property type="entry name" value="IPNS-like_FE2OG_OXY"/>
</dbReference>
<keyword evidence="2 5" id="KW-0479">Metal-binding</keyword>
<dbReference type="Pfam" id="PF14226">
    <property type="entry name" value="DIOX_N"/>
    <property type="match status" value="1"/>
</dbReference>
<protein>
    <recommendedName>
        <fullName evidence="6">Fe2OG dioxygenase domain-containing protein</fullName>
    </recommendedName>
</protein>
<evidence type="ECO:0000259" key="6">
    <source>
        <dbReference type="PROSITE" id="PS51471"/>
    </source>
</evidence>
<keyword evidence="4 5" id="KW-0408">Iron</keyword>
<name>A0ABQ9N0R3_HEVBR</name>
<evidence type="ECO:0000256" key="3">
    <source>
        <dbReference type="ARBA" id="ARBA00022896"/>
    </source>
</evidence>
<evidence type="ECO:0000313" key="8">
    <source>
        <dbReference type="Proteomes" id="UP001174677"/>
    </source>
</evidence>
<dbReference type="Pfam" id="PF03171">
    <property type="entry name" value="2OG-FeII_Oxy"/>
    <property type="match status" value="1"/>
</dbReference>
<dbReference type="InterPro" id="IPR050295">
    <property type="entry name" value="Plant_2OG-oxidoreductases"/>
</dbReference>
<reference evidence="7" key="1">
    <citation type="journal article" date="2023" name="Plant Biotechnol. J.">
        <title>Chromosome-level wild Hevea brasiliensis genome provides new tools for genomic-assisted breeding and valuable loci to elevate rubber yield.</title>
        <authorList>
            <person name="Cheng H."/>
            <person name="Song X."/>
            <person name="Hu Y."/>
            <person name="Wu T."/>
            <person name="Yang Q."/>
            <person name="An Z."/>
            <person name="Feng S."/>
            <person name="Deng Z."/>
            <person name="Wu W."/>
            <person name="Zeng X."/>
            <person name="Tu M."/>
            <person name="Wang X."/>
            <person name="Huang H."/>
        </authorList>
    </citation>
    <scope>NUCLEOTIDE SEQUENCE</scope>
    <source>
        <strain evidence="7">MT/VB/25A 57/8</strain>
    </source>
</reference>
<keyword evidence="5" id="KW-0560">Oxidoreductase</keyword>
<dbReference type="InterPro" id="IPR027443">
    <property type="entry name" value="IPNS-like_sf"/>
</dbReference>
<dbReference type="InterPro" id="IPR005123">
    <property type="entry name" value="Oxoglu/Fe-dep_dioxygenase_dom"/>
</dbReference>
<evidence type="ECO:0000256" key="1">
    <source>
        <dbReference type="ARBA" id="ARBA00008056"/>
    </source>
</evidence>
<evidence type="ECO:0000256" key="4">
    <source>
        <dbReference type="ARBA" id="ARBA00023004"/>
    </source>
</evidence>
<evidence type="ECO:0000256" key="2">
    <source>
        <dbReference type="ARBA" id="ARBA00022723"/>
    </source>
</evidence>
<dbReference type="Gene3D" id="2.60.120.330">
    <property type="entry name" value="B-lactam Antibiotic, Isopenicillin N Synthase, Chain"/>
    <property type="match status" value="1"/>
</dbReference>
<proteinExistence type="inferred from homology"/>
<keyword evidence="8" id="KW-1185">Reference proteome</keyword>
<gene>
    <name evidence="7" type="ORF">P3X46_005010</name>
</gene>
<organism evidence="7 8">
    <name type="scientific">Hevea brasiliensis</name>
    <name type="common">Para rubber tree</name>
    <name type="synonym">Siphonia brasiliensis</name>
    <dbReference type="NCBI Taxonomy" id="3981"/>
    <lineage>
        <taxon>Eukaryota</taxon>
        <taxon>Viridiplantae</taxon>
        <taxon>Streptophyta</taxon>
        <taxon>Embryophyta</taxon>
        <taxon>Tracheophyta</taxon>
        <taxon>Spermatophyta</taxon>
        <taxon>Magnoliopsida</taxon>
        <taxon>eudicotyledons</taxon>
        <taxon>Gunneridae</taxon>
        <taxon>Pentapetalae</taxon>
        <taxon>rosids</taxon>
        <taxon>fabids</taxon>
        <taxon>Malpighiales</taxon>
        <taxon>Euphorbiaceae</taxon>
        <taxon>Crotonoideae</taxon>
        <taxon>Micrandreae</taxon>
        <taxon>Hevea</taxon>
    </lineage>
</organism>
<sequence length="362" mass="41189">MDCLQSWPEPVVRVQSLSESGIRQIPQRYVKPASHRPSLNNNYVPSSQMEVNIPVIDFQNVFSDNQTLRLETLKSISIACRKWGFFQIVNHGVRPQLLKRVREVWREFFNQPLEIKQEYANSPATYEGYGSRLGVEKGATLDWSDYFFLHYMPVSLRNQSKWPAVPASCRELIAEYGSEVVRLGGKLMRIFSKNLGLEEDHLINAFGGDENVGACLRANFYPKCPQPDLTLGLSSHSDPGGMTILLPDENVAGLQVRRDDSWVTVKPVPNAFIINIGDQIQVLSNAIYKSIEHRVIVNSDKDRVSLAFFYNPKSDLLIEPAKELVTEDQPPLYQAMTYDEYRLYIRTKGPCGKQQVESLRCS</sequence>